<keyword evidence="2" id="KW-0813">Transport</keyword>
<feature type="transmembrane region" description="Helical" evidence="8">
    <location>
        <begin position="245"/>
        <end position="265"/>
    </location>
</feature>
<evidence type="ECO:0000256" key="8">
    <source>
        <dbReference type="SAM" id="Phobius"/>
    </source>
</evidence>
<evidence type="ECO:0000256" key="4">
    <source>
        <dbReference type="ARBA" id="ARBA00022741"/>
    </source>
</evidence>
<feature type="transmembrane region" description="Helical" evidence="8">
    <location>
        <begin position="159"/>
        <end position="178"/>
    </location>
</feature>
<evidence type="ECO:0000259" key="10">
    <source>
        <dbReference type="PROSITE" id="PS50929"/>
    </source>
</evidence>
<evidence type="ECO:0000313" key="12">
    <source>
        <dbReference type="Proteomes" id="UP000671879"/>
    </source>
</evidence>
<dbReference type="FunFam" id="3.40.50.300:FF:000287">
    <property type="entry name" value="Multidrug ABC transporter ATP-binding protein"/>
    <property type="match status" value="1"/>
</dbReference>
<dbReference type="AlphaFoldDB" id="A0A9Q7A5T5"/>
<dbReference type="InterPro" id="IPR039421">
    <property type="entry name" value="Type_1_exporter"/>
</dbReference>
<keyword evidence="3 8" id="KW-0812">Transmembrane</keyword>
<evidence type="ECO:0000256" key="6">
    <source>
        <dbReference type="ARBA" id="ARBA00022989"/>
    </source>
</evidence>
<evidence type="ECO:0000256" key="1">
    <source>
        <dbReference type="ARBA" id="ARBA00004651"/>
    </source>
</evidence>
<feature type="transmembrane region" description="Helical" evidence="8">
    <location>
        <begin position="56"/>
        <end position="77"/>
    </location>
</feature>
<keyword evidence="6 8" id="KW-1133">Transmembrane helix</keyword>
<dbReference type="InterPro" id="IPR003439">
    <property type="entry name" value="ABC_transporter-like_ATP-bd"/>
</dbReference>
<dbReference type="Pfam" id="PF00005">
    <property type="entry name" value="ABC_tran"/>
    <property type="match status" value="1"/>
</dbReference>
<dbReference type="InterPro" id="IPR003593">
    <property type="entry name" value="AAA+_ATPase"/>
</dbReference>
<dbReference type="CDD" id="cd18552">
    <property type="entry name" value="ABC_6TM_MsbA_like"/>
    <property type="match status" value="1"/>
</dbReference>
<evidence type="ECO:0000313" key="11">
    <source>
        <dbReference type="EMBL" id="QTX31621.1"/>
    </source>
</evidence>
<keyword evidence="5 11" id="KW-0067">ATP-binding</keyword>
<evidence type="ECO:0000256" key="3">
    <source>
        <dbReference type="ARBA" id="ARBA00022692"/>
    </source>
</evidence>
<keyword evidence="7 8" id="KW-0472">Membrane</keyword>
<dbReference type="GO" id="GO:0015421">
    <property type="term" value="F:ABC-type oligopeptide transporter activity"/>
    <property type="evidence" value="ECO:0007669"/>
    <property type="project" value="TreeGrafter"/>
</dbReference>
<dbReference type="InterPro" id="IPR027417">
    <property type="entry name" value="P-loop_NTPase"/>
</dbReference>
<proteinExistence type="predicted"/>
<dbReference type="SUPFAM" id="SSF52540">
    <property type="entry name" value="P-loop containing nucleoside triphosphate hydrolases"/>
    <property type="match status" value="1"/>
</dbReference>
<feature type="domain" description="ABC transporter" evidence="9">
    <location>
        <begin position="340"/>
        <end position="574"/>
    </location>
</feature>
<dbReference type="Gene3D" id="3.40.50.300">
    <property type="entry name" value="P-loop containing nucleotide triphosphate hydrolases"/>
    <property type="match status" value="1"/>
</dbReference>
<dbReference type="RefSeq" id="WP_274372789.1">
    <property type="nucleotide sequence ID" value="NZ_CP072943.1"/>
</dbReference>
<evidence type="ECO:0000259" key="9">
    <source>
        <dbReference type="PROSITE" id="PS50893"/>
    </source>
</evidence>
<feature type="transmembrane region" description="Helical" evidence="8">
    <location>
        <begin position="130"/>
        <end position="153"/>
    </location>
</feature>
<gene>
    <name evidence="11" type="ORF">KAR29_09645</name>
</gene>
<dbReference type="SUPFAM" id="SSF90123">
    <property type="entry name" value="ABC transporter transmembrane region"/>
    <property type="match status" value="1"/>
</dbReference>
<keyword evidence="12" id="KW-1185">Reference proteome</keyword>
<evidence type="ECO:0000256" key="2">
    <source>
        <dbReference type="ARBA" id="ARBA00022448"/>
    </source>
</evidence>
<dbReference type="PROSITE" id="PS50893">
    <property type="entry name" value="ABC_TRANSPORTER_2"/>
    <property type="match status" value="1"/>
</dbReference>
<dbReference type="PROSITE" id="PS50929">
    <property type="entry name" value="ABC_TM1F"/>
    <property type="match status" value="1"/>
</dbReference>
<dbReference type="InterPro" id="IPR017871">
    <property type="entry name" value="ABC_transporter-like_CS"/>
</dbReference>
<evidence type="ECO:0000256" key="7">
    <source>
        <dbReference type="ARBA" id="ARBA00023136"/>
    </source>
</evidence>
<protein>
    <submittedName>
        <fullName evidence="11">ABC transporter ATP-binding protein</fullName>
    </submittedName>
</protein>
<dbReference type="KEGG" id="aram:KAR29_09645"/>
<dbReference type="PANTHER" id="PTHR43394:SF1">
    <property type="entry name" value="ATP-BINDING CASSETTE SUB-FAMILY B MEMBER 10, MITOCHONDRIAL"/>
    <property type="match status" value="1"/>
</dbReference>
<dbReference type="InterPro" id="IPR011527">
    <property type="entry name" value="ABC1_TM_dom"/>
</dbReference>
<sequence length="581" mass="64173">MNSLRSSVYLRLLRQVRPYTNRLGLALICMIVASACNVAPPWLLKNVVDDVLIKKNMALLNGLSLGVVALFFLKGLAGYGHQYLMNWIGQRVVMDIRLKLYEHMQGLSFRYFHATRVGELLSRVTNDVNVLQSLVTTVLVDLVIQSVSFVAMLGFLFYLNWRLTLVTFLVLPLAGWVIDRAARKLRRVGHEIQEQLARLSAIAEEALSSIRIVRIFATEEEELNRFNDQNRANFRSLMRGTQVHAALSGTVEFILIAALALILWLGGRDVIAGRLTPGELIAFLGYLILLVQPIQAVSRVVSQVQQGLAAVDRIFDVMGKTSDVPPPRNPVLLDVLRGDIRFEDVWFAYEAGRWVLQGISLHIAPGETVALVGTTGAGKSTVADLIPRLYDPQRGRVLIDGHDVRDLEMTALRRRIGIVPQDPLLLKGSLAFNVAYGCPEATEEAIGRALDEAGLSDFVASLPAGLATEVGQRGVTLSGGQRQRVAIARALVRNPKILIMDEATSSLDASVEQQIQEAMHRAARGRTSLIIAHRLSTVRQADRIVVIEGGSVVEEGSHEVLMARDGRYRRLYSLQFGLDDA</sequence>
<dbReference type="GO" id="GO:0005886">
    <property type="term" value="C:plasma membrane"/>
    <property type="evidence" value="ECO:0007669"/>
    <property type="project" value="UniProtKB-SubCell"/>
</dbReference>
<evidence type="ECO:0000256" key="5">
    <source>
        <dbReference type="ARBA" id="ARBA00022840"/>
    </source>
</evidence>
<dbReference type="EMBL" id="CP072943">
    <property type="protein sequence ID" value="QTX31621.1"/>
    <property type="molecule type" value="Genomic_DNA"/>
</dbReference>
<feature type="domain" description="ABC transmembrane type-1" evidence="10">
    <location>
        <begin position="25"/>
        <end position="306"/>
    </location>
</feature>
<reference evidence="12" key="1">
    <citation type="submission" date="2021-04" db="EMBL/GenBank/DDBJ databases">
        <title>A novel Synergistetes isolate from a pyrite-forming mixed culture.</title>
        <authorList>
            <person name="Bunk B."/>
            <person name="Sproer C."/>
            <person name="Spring S."/>
            <person name="Pester M."/>
        </authorList>
    </citation>
    <scope>NUCLEOTIDE SEQUENCE [LARGE SCALE GENOMIC DNA]</scope>
    <source>
        <strain evidence="12">J.5.4.2-T.3.5.2</strain>
    </source>
</reference>
<feature type="transmembrane region" description="Helical" evidence="8">
    <location>
        <begin position="21"/>
        <end position="44"/>
    </location>
</feature>
<dbReference type="SMART" id="SM00382">
    <property type="entry name" value="AAA"/>
    <property type="match status" value="1"/>
</dbReference>
<dbReference type="GO" id="GO:0005524">
    <property type="term" value="F:ATP binding"/>
    <property type="evidence" value="ECO:0007669"/>
    <property type="project" value="UniProtKB-KW"/>
</dbReference>
<dbReference type="GO" id="GO:0016887">
    <property type="term" value="F:ATP hydrolysis activity"/>
    <property type="evidence" value="ECO:0007669"/>
    <property type="project" value="InterPro"/>
</dbReference>
<name>A0A9Q7A5T5_9BACT</name>
<accession>A0A9Q7A5T5</accession>
<dbReference type="Proteomes" id="UP000671879">
    <property type="component" value="Chromosome"/>
</dbReference>
<dbReference type="GO" id="GO:0090374">
    <property type="term" value="P:oligopeptide export from mitochondrion"/>
    <property type="evidence" value="ECO:0007669"/>
    <property type="project" value="TreeGrafter"/>
</dbReference>
<organism evidence="11 12">
    <name type="scientific">Aminithiophilus ramosus</name>
    <dbReference type="NCBI Taxonomy" id="3029084"/>
    <lineage>
        <taxon>Bacteria</taxon>
        <taxon>Thermotogati</taxon>
        <taxon>Synergistota</taxon>
        <taxon>Synergistia</taxon>
        <taxon>Synergistales</taxon>
        <taxon>Aminithiophilaceae</taxon>
        <taxon>Aminithiophilus</taxon>
    </lineage>
</organism>
<dbReference type="Gene3D" id="1.20.1560.10">
    <property type="entry name" value="ABC transporter type 1, transmembrane domain"/>
    <property type="match status" value="1"/>
</dbReference>
<comment type="subcellular location">
    <subcellularLocation>
        <location evidence="1">Cell membrane</location>
        <topology evidence="1">Multi-pass membrane protein</topology>
    </subcellularLocation>
</comment>
<dbReference type="PROSITE" id="PS00211">
    <property type="entry name" value="ABC_TRANSPORTER_1"/>
    <property type="match status" value="1"/>
</dbReference>
<dbReference type="InterPro" id="IPR036640">
    <property type="entry name" value="ABC1_TM_sf"/>
</dbReference>
<dbReference type="PANTHER" id="PTHR43394">
    <property type="entry name" value="ATP-DEPENDENT PERMEASE MDL1, MITOCHONDRIAL"/>
    <property type="match status" value="1"/>
</dbReference>
<dbReference type="Pfam" id="PF00664">
    <property type="entry name" value="ABC_membrane"/>
    <property type="match status" value="1"/>
</dbReference>
<keyword evidence="4" id="KW-0547">Nucleotide-binding</keyword>